<accession>A0ABC9W765</accession>
<name>A0ABC9W765_GRUJA</name>
<evidence type="ECO:0000313" key="1">
    <source>
        <dbReference type="EMBL" id="GAB0181405.1"/>
    </source>
</evidence>
<reference evidence="1 2" key="1">
    <citation type="submission" date="2024-06" db="EMBL/GenBank/DDBJ databases">
        <title>The draft genome of Grus japonensis, version 3.</title>
        <authorList>
            <person name="Nabeshima K."/>
            <person name="Suzuki S."/>
            <person name="Onuma M."/>
        </authorList>
    </citation>
    <scope>NUCLEOTIDE SEQUENCE [LARGE SCALE GENOMIC DNA]</scope>
    <source>
        <strain evidence="1 2">451A</strain>
    </source>
</reference>
<protein>
    <submittedName>
        <fullName evidence="1">Uncharacterized protein</fullName>
    </submittedName>
</protein>
<organism evidence="1 2">
    <name type="scientific">Grus japonensis</name>
    <name type="common">Japanese crane</name>
    <name type="synonym">Red-crowned crane</name>
    <dbReference type="NCBI Taxonomy" id="30415"/>
    <lineage>
        <taxon>Eukaryota</taxon>
        <taxon>Metazoa</taxon>
        <taxon>Chordata</taxon>
        <taxon>Craniata</taxon>
        <taxon>Vertebrata</taxon>
        <taxon>Euteleostomi</taxon>
        <taxon>Archelosauria</taxon>
        <taxon>Archosauria</taxon>
        <taxon>Dinosauria</taxon>
        <taxon>Saurischia</taxon>
        <taxon>Theropoda</taxon>
        <taxon>Coelurosauria</taxon>
        <taxon>Aves</taxon>
        <taxon>Neognathae</taxon>
        <taxon>Neoaves</taxon>
        <taxon>Gruiformes</taxon>
        <taxon>Gruidae</taxon>
        <taxon>Grus</taxon>
    </lineage>
</organism>
<dbReference type="PANTHER" id="PTHR33332">
    <property type="entry name" value="REVERSE TRANSCRIPTASE DOMAIN-CONTAINING PROTEIN"/>
    <property type="match status" value="1"/>
</dbReference>
<keyword evidence="2" id="KW-1185">Reference proteome</keyword>
<sequence>MRFNNAKCNVMLLSQGNTQYQCRLEDEGIESSPEEKDLGVLVDEKLNMSQQRVFTAQKANHILGCIKRSMTSRSREVILPLYSTPVRPHLEYCIQLWGLQYKTDMELFEQVQRRAMKMIRGLEHLSYEERLRELGLFSPEKRRLQGHLIAAFPYLKWAYEKDGV</sequence>
<evidence type="ECO:0000313" key="2">
    <source>
        <dbReference type="Proteomes" id="UP001623348"/>
    </source>
</evidence>
<dbReference type="EMBL" id="BAAFJT010000002">
    <property type="protein sequence ID" value="GAB0181405.1"/>
    <property type="molecule type" value="Genomic_DNA"/>
</dbReference>
<dbReference type="Proteomes" id="UP001623348">
    <property type="component" value="Unassembled WGS sequence"/>
</dbReference>
<gene>
    <name evidence="1" type="ORF">GRJ2_000605800</name>
</gene>
<comment type="caution">
    <text evidence="1">The sequence shown here is derived from an EMBL/GenBank/DDBJ whole genome shotgun (WGS) entry which is preliminary data.</text>
</comment>
<dbReference type="PRINTS" id="PR01345">
    <property type="entry name" value="CERVTRCPTASE"/>
</dbReference>
<dbReference type="AlphaFoldDB" id="A0ABC9W765"/>
<proteinExistence type="predicted"/>